<gene>
    <name evidence="8" type="ORF">D3874_07420</name>
</gene>
<dbReference type="InterPro" id="IPR050545">
    <property type="entry name" value="Mycobact_MmpL"/>
</dbReference>
<keyword evidence="4 6" id="KW-1133">Transmembrane helix</keyword>
<evidence type="ECO:0000256" key="1">
    <source>
        <dbReference type="ARBA" id="ARBA00004651"/>
    </source>
</evidence>
<feature type="domain" description="Membrane transport protein MMPL" evidence="7">
    <location>
        <begin position="571"/>
        <end position="767"/>
    </location>
</feature>
<dbReference type="PANTHER" id="PTHR33406:SF10">
    <property type="entry name" value="SSD DOMAIN-CONTAINING PROTEIN"/>
    <property type="match status" value="1"/>
</dbReference>
<proteinExistence type="predicted"/>
<feature type="domain" description="Membrane transport protein MMPL" evidence="7">
    <location>
        <begin position="135"/>
        <end position="410"/>
    </location>
</feature>
<feature type="transmembrane region" description="Helical" evidence="6">
    <location>
        <begin position="712"/>
        <end position="732"/>
    </location>
</feature>
<sequence>MQIIENFLFRFRAYILITLAIVTVFMAYFASGLRMDAGFEKMLPIGHEYIDTFQKYRDDFAGGNRIIIVLEAAPDAQGKRTIFTPEYLKVLKAATDDVFYISGVSRPTLASLWTPNTRFLEITEEGINAGDVIPAEFQADAASMALVRANVQKAGIVGRMVSNNYEASMISAELQDIDPETRDRLDYFKVADALEAFRDKYEKDGISVKIVGFAKVVGDIKDGAESVVFFMGAAFLLTVMMLWLYCRSWRLTFVTLSASLCSLVWQFGILNLMGFGLDPLAVLVPFLVFAIGVSHGVQQINMVSAEIANGKDKMTAARDTFHFLLVPGSVALCTCLAGFGTLYLIPIGMIRELSITASIGIALKIVSNLVMLPLLASYIAPTGEYARQVKKQMEKREKVWPYVARIAKPRNAWIMVIGCLILGAVGVYVSKGLQIGDVHAGAAELRPDSRYNQDTRFVVGNFDIGVNILTVIVETPEGACVDHKYMSLLDRFQWEMANVPGVQSTIGLPLLAKMVGSMWREGNLKWYFLPRNTSVLAQAVGPIPTSTMTLNTTCTVLPLLIFTKDSKAITIKGVVNAVKEFRAKPENQLEGMNIRLAAGSIGVTAATNEVVEEQEIPMLLWVYAVVIGLVLLTYREWRGSLCCVVPLVLSTIIGNMFLTLAQIGLKISTLPVLAIAVGIGVDYGIYEYNRIQRYMRLGKSPFEAYEQALKDVGSATMFTGFTLAVGVSTWSFSALKFQADMGMLLTFMFMVNMIGAVTLLPAMISIIDQLLPKKYPPLSEEERNALMRSMH</sequence>
<evidence type="ECO:0000256" key="4">
    <source>
        <dbReference type="ARBA" id="ARBA00022989"/>
    </source>
</evidence>
<name>A0A418WJ57_9PROT</name>
<evidence type="ECO:0000256" key="5">
    <source>
        <dbReference type="ARBA" id="ARBA00023136"/>
    </source>
</evidence>
<feature type="transmembrane region" description="Helical" evidence="6">
    <location>
        <begin position="616"/>
        <end position="634"/>
    </location>
</feature>
<dbReference type="OrthoDB" id="7613898at2"/>
<feature type="transmembrane region" description="Helical" evidence="6">
    <location>
        <begin position="641"/>
        <end position="661"/>
    </location>
</feature>
<feature type="transmembrane region" description="Helical" evidence="6">
    <location>
        <begin position="321"/>
        <end position="345"/>
    </location>
</feature>
<feature type="transmembrane region" description="Helical" evidence="6">
    <location>
        <begin position="744"/>
        <end position="767"/>
    </location>
</feature>
<dbReference type="Pfam" id="PF03176">
    <property type="entry name" value="MMPL"/>
    <property type="match status" value="2"/>
</dbReference>
<keyword evidence="2" id="KW-1003">Cell membrane</keyword>
<comment type="subcellular location">
    <subcellularLocation>
        <location evidence="1">Cell membrane</location>
        <topology evidence="1">Multi-pass membrane protein</topology>
    </subcellularLocation>
</comment>
<feature type="transmembrane region" description="Helical" evidence="6">
    <location>
        <begin position="412"/>
        <end position="429"/>
    </location>
</feature>
<evidence type="ECO:0000256" key="6">
    <source>
        <dbReference type="SAM" id="Phobius"/>
    </source>
</evidence>
<accession>A0A418WJ57</accession>
<keyword evidence="3 6" id="KW-0812">Transmembrane</keyword>
<dbReference type="EMBL" id="QYUK01000011">
    <property type="protein sequence ID" value="RJF89899.1"/>
    <property type="molecule type" value="Genomic_DNA"/>
</dbReference>
<dbReference type="Proteomes" id="UP000284605">
    <property type="component" value="Unassembled WGS sequence"/>
</dbReference>
<evidence type="ECO:0000259" key="7">
    <source>
        <dbReference type="Pfam" id="PF03176"/>
    </source>
</evidence>
<dbReference type="Gene3D" id="1.20.1640.10">
    <property type="entry name" value="Multidrug efflux transporter AcrB transmembrane domain"/>
    <property type="match status" value="2"/>
</dbReference>
<reference evidence="8 9" key="1">
    <citation type="submission" date="2018-09" db="EMBL/GenBank/DDBJ databases">
        <authorList>
            <person name="Zhu H."/>
        </authorList>
    </citation>
    <scope>NUCLEOTIDE SEQUENCE [LARGE SCALE GENOMIC DNA]</scope>
    <source>
        <strain evidence="8 9">K1W22B-8</strain>
    </source>
</reference>
<feature type="transmembrane region" description="Helical" evidence="6">
    <location>
        <begin position="253"/>
        <end position="274"/>
    </location>
</feature>
<evidence type="ECO:0000256" key="3">
    <source>
        <dbReference type="ARBA" id="ARBA00022692"/>
    </source>
</evidence>
<protein>
    <submittedName>
        <fullName evidence="8">RND family transporter</fullName>
    </submittedName>
</protein>
<comment type="caution">
    <text evidence="8">The sequence shown here is derived from an EMBL/GenBank/DDBJ whole genome shotgun (WGS) entry which is preliminary data.</text>
</comment>
<dbReference type="GO" id="GO:0005886">
    <property type="term" value="C:plasma membrane"/>
    <property type="evidence" value="ECO:0007669"/>
    <property type="project" value="UniProtKB-SubCell"/>
</dbReference>
<feature type="transmembrane region" description="Helical" evidence="6">
    <location>
        <begin position="280"/>
        <end position="300"/>
    </location>
</feature>
<evidence type="ECO:0000313" key="9">
    <source>
        <dbReference type="Proteomes" id="UP000284605"/>
    </source>
</evidence>
<dbReference type="AlphaFoldDB" id="A0A418WJ57"/>
<organism evidence="8 9">
    <name type="scientific">Oleomonas cavernae</name>
    <dbReference type="NCBI Taxonomy" id="2320859"/>
    <lineage>
        <taxon>Bacteria</taxon>
        <taxon>Pseudomonadati</taxon>
        <taxon>Pseudomonadota</taxon>
        <taxon>Alphaproteobacteria</taxon>
        <taxon>Acetobacterales</taxon>
        <taxon>Acetobacteraceae</taxon>
        <taxon>Oleomonas</taxon>
    </lineage>
</organism>
<feature type="transmembrane region" description="Helical" evidence="6">
    <location>
        <begin position="357"/>
        <end position="380"/>
    </location>
</feature>
<dbReference type="PANTHER" id="PTHR33406">
    <property type="entry name" value="MEMBRANE PROTEIN MJ1562-RELATED"/>
    <property type="match status" value="1"/>
</dbReference>
<evidence type="ECO:0000313" key="8">
    <source>
        <dbReference type="EMBL" id="RJF89899.1"/>
    </source>
</evidence>
<evidence type="ECO:0000256" key="2">
    <source>
        <dbReference type="ARBA" id="ARBA00022475"/>
    </source>
</evidence>
<keyword evidence="9" id="KW-1185">Reference proteome</keyword>
<keyword evidence="5 6" id="KW-0472">Membrane</keyword>
<feature type="transmembrane region" description="Helical" evidence="6">
    <location>
        <begin position="667"/>
        <end position="686"/>
    </location>
</feature>
<feature type="transmembrane region" description="Helical" evidence="6">
    <location>
        <begin position="12"/>
        <end position="30"/>
    </location>
</feature>
<dbReference type="SUPFAM" id="SSF82866">
    <property type="entry name" value="Multidrug efflux transporter AcrB transmembrane domain"/>
    <property type="match status" value="2"/>
</dbReference>
<feature type="transmembrane region" description="Helical" evidence="6">
    <location>
        <begin position="227"/>
        <end position="246"/>
    </location>
</feature>
<dbReference type="InterPro" id="IPR004869">
    <property type="entry name" value="MMPL_dom"/>
</dbReference>